<keyword evidence="4" id="KW-1185">Reference proteome</keyword>
<proteinExistence type="predicted"/>
<dbReference type="Pfam" id="PF10988">
    <property type="entry name" value="DUF2807"/>
    <property type="match status" value="1"/>
</dbReference>
<protein>
    <submittedName>
        <fullName evidence="3">Head GIN domain-containing protein</fullName>
    </submittedName>
</protein>
<comment type="caution">
    <text evidence="3">The sequence shown here is derived from an EMBL/GenBank/DDBJ whole genome shotgun (WGS) entry which is preliminary data.</text>
</comment>
<organism evidence="3 4">
    <name type="scientific">Sphingomonas qilianensis</name>
    <dbReference type="NCBI Taxonomy" id="1736690"/>
    <lineage>
        <taxon>Bacteria</taxon>
        <taxon>Pseudomonadati</taxon>
        <taxon>Pseudomonadota</taxon>
        <taxon>Alphaproteobacteria</taxon>
        <taxon>Sphingomonadales</taxon>
        <taxon>Sphingomonadaceae</taxon>
        <taxon>Sphingomonas</taxon>
    </lineage>
</organism>
<dbReference type="PROSITE" id="PS51257">
    <property type="entry name" value="PROKAR_LIPOPROTEIN"/>
    <property type="match status" value="1"/>
</dbReference>
<dbReference type="Proteomes" id="UP001404104">
    <property type="component" value="Unassembled WGS sequence"/>
</dbReference>
<reference evidence="3 4" key="1">
    <citation type="submission" date="2024-05" db="EMBL/GenBank/DDBJ databases">
        <authorList>
            <person name="Liu Q."/>
            <person name="Xin Y.-H."/>
        </authorList>
    </citation>
    <scope>NUCLEOTIDE SEQUENCE [LARGE SCALE GENOMIC DNA]</scope>
    <source>
        <strain evidence="3 4">CGMCC 1.15349</strain>
    </source>
</reference>
<gene>
    <name evidence="3" type="ORF">ABC969_08255</name>
</gene>
<feature type="domain" description="Putative auto-transporter adhesin head GIN" evidence="2">
    <location>
        <begin position="47"/>
        <end position="227"/>
    </location>
</feature>
<evidence type="ECO:0000313" key="4">
    <source>
        <dbReference type="Proteomes" id="UP001404104"/>
    </source>
</evidence>
<feature type="signal peptide" evidence="1">
    <location>
        <begin position="1"/>
        <end position="21"/>
    </location>
</feature>
<name>A0ABU9XU02_9SPHN</name>
<keyword evidence="1" id="KW-0732">Signal</keyword>
<feature type="chain" id="PRO_5045806527" evidence="1">
    <location>
        <begin position="22"/>
        <end position="248"/>
    </location>
</feature>
<evidence type="ECO:0000259" key="2">
    <source>
        <dbReference type="Pfam" id="PF10988"/>
    </source>
</evidence>
<evidence type="ECO:0000313" key="3">
    <source>
        <dbReference type="EMBL" id="MEN2786409.1"/>
    </source>
</evidence>
<dbReference type="EMBL" id="JBDIMF010000002">
    <property type="protein sequence ID" value="MEN2786409.1"/>
    <property type="molecule type" value="Genomic_DNA"/>
</dbReference>
<dbReference type="Gene3D" id="2.160.20.120">
    <property type="match status" value="1"/>
</dbReference>
<dbReference type="RefSeq" id="WP_345864197.1">
    <property type="nucleotide sequence ID" value="NZ_JBDIMF010000002.1"/>
</dbReference>
<evidence type="ECO:0000256" key="1">
    <source>
        <dbReference type="SAM" id="SignalP"/>
    </source>
</evidence>
<dbReference type="InterPro" id="IPR021255">
    <property type="entry name" value="DUF2807"/>
</dbReference>
<accession>A0ABU9XU02</accession>
<sequence>MRSFGFAAASALIMASLSACSVSSDGDSTPGLAASGSGNTRSFAATDFSAIELRGSDDVDVRVGSGFSVRAEGPSEELDKLKIERDGTTLKIGRRSANGISWGGSKRNVTVYVTMPRIAKASLAGSGNLTIDRAEGQEFSGELAGSGNLSIAALSVQSAKFEIAGSGNTKAAGTAKQLSVELAGSGDVDAAALKAEGAEVSIAGSGSVRAEVNGPAQINILGSGDVDLGKGAECTTSKMGSGEVRCGN</sequence>